<dbReference type="PANTHER" id="PTHR38593">
    <property type="entry name" value="BLR2558 PROTEIN"/>
    <property type="match status" value="1"/>
</dbReference>
<reference evidence="3 4" key="1">
    <citation type="submission" date="2012-02" db="EMBL/GenBank/DDBJ databases">
        <title>Improved High-Quality Draft Sequence of Rhizobium leguminosarum bv. trifolii WSM597.</title>
        <authorList>
            <consortium name="US DOE Joint Genome Institute"/>
            <person name="Lucas S."/>
            <person name="Han J."/>
            <person name="Lapidus A."/>
            <person name="Cheng J.-F."/>
            <person name="Goodwin L."/>
            <person name="Pitluck S."/>
            <person name="Peters L."/>
            <person name="Ovchinnikova G."/>
            <person name="Held B."/>
            <person name="Detter J.C."/>
            <person name="Han C."/>
            <person name="Tapia R."/>
            <person name="Land M."/>
            <person name="Hauser L."/>
            <person name="Kyrpides N."/>
            <person name="Ivanova N."/>
            <person name="Pagani I."/>
            <person name="Brau L."/>
            <person name="Yates R."/>
            <person name="O'Hara G."/>
            <person name="Rui T."/>
            <person name="Howieson J."/>
            <person name="Reeve W."/>
            <person name="Woyke T."/>
        </authorList>
    </citation>
    <scope>NUCLEOTIDE SEQUENCE [LARGE SCALE GENOMIC DNA]</scope>
    <source>
        <strain evidence="3 4">WSM597</strain>
    </source>
</reference>
<proteinExistence type="predicted"/>
<feature type="chain" id="PRO_5003733325" evidence="1">
    <location>
        <begin position="20"/>
        <end position="163"/>
    </location>
</feature>
<evidence type="ECO:0000259" key="2">
    <source>
        <dbReference type="Pfam" id="PF13628"/>
    </source>
</evidence>
<dbReference type="EMBL" id="JH719382">
    <property type="protein sequence ID" value="EJB01785.1"/>
    <property type="molecule type" value="Genomic_DNA"/>
</dbReference>
<dbReference type="Gene3D" id="1.20.1260.10">
    <property type="match status" value="1"/>
</dbReference>
<dbReference type="AlphaFoldDB" id="J0GW09"/>
<dbReference type="HOGENOM" id="CLU_079636_6_1_5"/>
<organism evidence="3 4">
    <name type="scientific">Rhizobium leguminosarum bv. trifolii WSM597</name>
    <dbReference type="NCBI Taxonomy" id="754764"/>
    <lineage>
        <taxon>Bacteria</taxon>
        <taxon>Pseudomonadati</taxon>
        <taxon>Pseudomonadota</taxon>
        <taxon>Alphaproteobacteria</taxon>
        <taxon>Hyphomicrobiales</taxon>
        <taxon>Rhizobiaceae</taxon>
        <taxon>Rhizobium/Agrobacterium group</taxon>
        <taxon>Rhizobium</taxon>
    </lineage>
</organism>
<dbReference type="OrthoDB" id="8378986at2"/>
<protein>
    <submittedName>
        <fullName evidence="3">Putative outer membrane protein</fullName>
    </submittedName>
</protein>
<gene>
    <name evidence="3" type="ORF">Rleg9DRAFT_0532</name>
</gene>
<dbReference type="InterPro" id="IPR012347">
    <property type="entry name" value="Ferritin-like"/>
</dbReference>
<sequence length="163" mass="17626">MKRLILSTAACLISMPISAADDAGAKQDFAQKASMSNMFEIEAAKIEISKGRAVDAKQFAQDMLRDYGRAVAPLADAAKNDGVTVSQSLDVAHQQKLDALRNSDAANLDQAYLSTQVIAHQQAYEIFKAYSKEGPDGSLKNTAAKMLPDLHMHLTRVQGMANK</sequence>
<evidence type="ECO:0000313" key="3">
    <source>
        <dbReference type="EMBL" id="EJB01785.1"/>
    </source>
</evidence>
<dbReference type="Proteomes" id="UP000005092">
    <property type="component" value="Unassembled WGS sequence"/>
</dbReference>
<evidence type="ECO:0000256" key="1">
    <source>
        <dbReference type="SAM" id="SignalP"/>
    </source>
</evidence>
<evidence type="ECO:0000313" key="4">
    <source>
        <dbReference type="Proteomes" id="UP000005092"/>
    </source>
</evidence>
<dbReference type="RefSeq" id="WP_003595297.1">
    <property type="nucleotide sequence ID" value="NZ_JH719382.1"/>
</dbReference>
<feature type="signal peptide" evidence="1">
    <location>
        <begin position="1"/>
        <end position="19"/>
    </location>
</feature>
<name>J0GW09_RHILT</name>
<dbReference type="Pfam" id="PF13628">
    <property type="entry name" value="DUF4142"/>
    <property type="match status" value="1"/>
</dbReference>
<dbReference type="InterPro" id="IPR025419">
    <property type="entry name" value="DUF4142"/>
</dbReference>
<keyword evidence="1" id="KW-0732">Signal</keyword>
<accession>J0GW09</accession>
<dbReference type="PANTHER" id="PTHR38593:SF1">
    <property type="entry name" value="BLR2558 PROTEIN"/>
    <property type="match status" value="1"/>
</dbReference>
<feature type="domain" description="DUF4142" evidence="2">
    <location>
        <begin position="26"/>
        <end position="159"/>
    </location>
</feature>